<evidence type="ECO:0000313" key="2">
    <source>
        <dbReference type="EMBL" id="KAK7080052.1"/>
    </source>
</evidence>
<name>A0AAN8X973_HALRR</name>
<accession>A0AAN8X973</accession>
<protein>
    <submittedName>
        <fullName evidence="2">Uncharacterized protein</fullName>
    </submittedName>
</protein>
<evidence type="ECO:0000256" key="1">
    <source>
        <dbReference type="SAM" id="MobiDB-lite"/>
    </source>
</evidence>
<dbReference type="Proteomes" id="UP001381693">
    <property type="component" value="Unassembled WGS sequence"/>
</dbReference>
<comment type="caution">
    <text evidence="2">The sequence shown here is derived from an EMBL/GenBank/DDBJ whole genome shotgun (WGS) entry which is preliminary data.</text>
</comment>
<proteinExistence type="predicted"/>
<feature type="non-terminal residue" evidence="2">
    <location>
        <position position="59"/>
    </location>
</feature>
<feature type="region of interest" description="Disordered" evidence="1">
    <location>
        <begin position="12"/>
        <end position="59"/>
    </location>
</feature>
<gene>
    <name evidence="2" type="ORF">SK128_024214</name>
</gene>
<organism evidence="2 3">
    <name type="scientific">Halocaridina rubra</name>
    <name type="common">Hawaiian red shrimp</name>
    <dbReference type="NCBI Taxonomy" id="373956"/>
    <lineage>
        <taxon>Eukaryota</taxon>
        <taxon>Metazoa</taxon>
        <taxon>Ecdysozoa</taxon>
        <taxon>Arthropoda</taxon>
        <taxon>Crustacea</taxon>
        <taxon>Multicrustacea</taxon>
        <taxon>Malacostraca</taxon>
        <taxon>Eumalacostraca</taxon>
        <taxon>Eucarida</taxon>
        <taxon>Decapoda</taxon>
        <taxon>Pleocyemata</taxon>
        <taxon>Caridea</taxon>
        <taxon>Atyoidea</taxon>
        <taxon>Atyidae</taxon>
        <taxon>Halocaridina</taxon>
    </lineage>
</organism>
<evidence type="ECO:0000313" key="3">
    <source>
        <dbReference type="Proteomes" id="UP001381693"/>
    </source>
</evidence>
<reference evidence="2 3" key="1">
    <citation type="submission" date="2023-11" db="EMBL/GenBank/DDBJ databases">
        <title>Halocaridina rubra genome assembly.</title>
        <authorList>
            <person name="Smith C."/>
        </authorList>
    </citation>
    <scope>NUCLEOTIDE SEQUENCE [LARGE SCALE GENOMIC DNA]</scope>
    <source>
        <strain evidence="2">EP-1</strain>
        <tissue evidence="2">Whole</tissue>
    </source>
</reference>
<keyword evidence="3" id="KW-1185">Reference proteome</keyword>
<dbReference type="AlphaFoldDB" id="A0AAN8X973"/>
<sequence>MLLYKTELSKLINTRSPSEGGSHLGRGTSGRRAGRRAFRPAGPPHPRGFLIDLSSAPNQ</sequence>
<dbReference type="EMBL" id="JAXCGZ010006160">
    <property type="protein sequence ID" value="KAK7080052.1"/>
    <property type="molecule type" value="Genomic_DNA"/>
</dbReference>